<evidence type="ECO:0000256" key="2">
    <source>
        <dbReference type="ARBA" id="ARBA00011903"/>
    </source>
</evidence>
<protein>
    <recommendedName>
        <fullName evidence="2">non-specific protein-tyrosine kinase</fullName>
        <ecNumber evidence="2">2.7.10.2</ecNumber>
    </recommendedName>
</protein>
<dbReference type="GO" id="GO:0005524">
    <property type="term" value="F:ATP binding"/>
    <property type="evidence" value="ECO:0007669"/>
    <property type="project" value="UniProtKB-KW"/>
</dbReference>
<dbReference type="GO" id="GO:0005886">
    <property type="term" value="C:plasma membrane"/>
    <property type="evidence" value="ECO:0007669"/>
    <property type="project" value="TreeGrafter"/>
</dbReference>
<dbReference type="InterPro" id="IPR050445">
    <property type="entry name" value="Bact_polysacc_biosynth/exp"/>
</dbReference>
<dbReference type="PANTHER" id="PTHR32309:SF13">
    <property type="entry name" value="FERRIC ENTEROBACTIN TRANSPORT PROTEIN FEPE"/>
    <property type="match status" value="1"/>
</dbReference>
<dbReference type="NCBIfam" id="TIGR01007">
    <property type="entry name" value="eps_fam"/>
    <property type="match status" value="1"/>
</dbReference>
<feature type="domain" description="AAA" evidence="9">
    <location>
        <begin position="33"/>
        <end position="178"/>
    </location>
</feature>
<dbReference type="HOGENOM" id="CLU_052027_2_1_9"/>
<evidence type="ECO:0000256" key="5">
    <source>
        <dbReference type="ARBA" id="ARBA00022777"/>
    </source>
</evidence>
<evidence type="ECO:0000313" key="11">
    <source>
        <dbReference type="Proteomes" id="UP000013097"/>
    </source>
</evidence>
<dbReference type="FunFam" id="3.40.50.300:FF:000527">
    <property type="entry name" value="Tyrosine-protein kinase etk"/>
    <property type="match status" value="1"/>
</dbReference>
<proteinExistence type="inferred from homology"/>
<dbReference type="Gene3D" id="3.40.50.300">
    <property type="entry name" value="P-loop containing nucleotide triphosphate hydrolases"/>
    <property type="match status" value="1"/>
</dbReference>
<evidence type="ECO:0000259" key="9">
    <source>
        <dbReference type="Pfam" id="PF13614"/>
    </source>
</evidence>
<gene>
    <name evidence="10" type="ORF">HMPREF1092_00345</name>
</gene>
<comment type="caution">
    <text evidence="10">The sequence shown here is derived from an EMBL/GenBank/DDBJ whole genome shotgun (WGS) entry which is preliminary data.</text>
</comment>
<name>N9Y4R7_9CLOT</name>
<comment type="similarity">
    <text evidence="1">Belongs to the CpsD/CapB family.</text>
</comment>
<accession>N9Y4R7</accession>
<reference evidence="10 11" key="1">
    <citation type="submission" date="2013-01" db="EMBL/GenBank/DDBJ databases">
        <title>The Genome Sequence of Clostridium colicanis 209318.</title>
        <authorList>
            <consortium name="The Broad Institute Genome Sequencing Platform"/>
            <person name="Earl A."/>
            <person name="Ward D."/>
            <person name="Feldgarden M."/>
            <person name="Gevers D."/>
            <person name="Courvalin P."/>
            <person name="Lambert T."/>
            <person name="Walker B."/>
            <person name="Young S.K."/>
            <person name="Zeng Q."/>
            <person name="Gargeya S."/>
            <person name="Fitzgerald M."/>
            <person name="Haas B."/>
            <person name="Abouelleil A."/>
            <person name="Alvarado L."/>
            <person name="Arachchi H.M."/>
            <person name="Berlin A.M."/>
            <person name="Chapman S.B."/>
            <person name="Dewar J."/>
            <person name="Goldberg J."/>
            <person name="Griggs A."/>
            <person name="Gujja S."/>
            <person name="Hansen M."/>
            <person name="Howarth C."/>
            <person name="Imamovic A."/>
            <person name="Larimer J."/>
            <person name="McCowan C."/>
            <person name="Murphy C."/>
            <person name="Neiman D."/>
            <person name="Pearson M."/>
            <person name="Priest M."/>
            <person name="Roberts A."/>
            <person name="Saif S."/>
            <person name="Shea T."/>
            <person name="Sisk P."/>
            <person name="Sykes S."/>
            <person name="Wortman J."/>
            <person name="Nusbaum C."/>
            <person name="Birren B."/>
        </authorList>
    </citation>
    <scope>NUCLEOTIDE SEQUENCE [LARGE SCALE GENOMIC DNA]</scope>
    <source>
        <strain evidence="10 11">209318</strain>
    </source>
</reference>
<evidence type="ECO:0000256" key="3">
    <source>
        <dbReference type="ARBA" id="ARBA00022679"/>
    </source>
</evidence>
<keyword evidence="3" id="KW-0808">Transferase</keyword>
<dbReference type="CDD" id="cd05387">
    <property type="entry name" value="BY-kinase"/>
    <property type="match status" value="1"/>
</dbReference>
<dbReference type="GO" id="GO:0042802">
    <property type="term" value="F:identical protein binding"/>
    <property type="evidence" value="ECO:0007669"/>
    <property type="project" value="UniProtKB-ARBA"/>
</dbReference>
<sequence length="219" mass="24387">MFIVDKSPKSIPAESYRTLRTNIKYSSFDERVKRILVTSSEPGEGKSTTAGNIALSFSQEDKKVVIVDCDLRKPTVHKKFNISNQKGLSDAIINKETIGDTIKDYVYSYNENLDIIPAGKIPPNPSEMLSSRAMEELLKILDREYDYIILDSPPVHAVTDAQILSTKVDGVVLVVRAGKTKKESVVSAKASLDKVNAKIIGTVLNGLEQSKEKYYYYYG</sequence>
<dbReference type="eggNOG" id="COG0489">
    <property type="taxonomic scope" value="Bacteria"/>
</dbReference>
<keyword evidence="6" id="KW-0067">ATP-binding</keyword>
<keyword evidence="4" id="KW-0547">Nucleotide-binding</keyword>
<keyword evidence="11" id="KW-1185">Reference proteome</keyword>
<dbReference type="PANTHER" id="PTHR32309">
    <property type="entry name" value="TYROSINE-PROTEIN KINASE"/>
    <property type="match status" value="1"/>
</dbReference>
<evidence type="ECO:0000256" key="7">
    <source>
        <dbReference type="ARBA" id="ARBA00023137"/>
    </source>
</evidence>
<dbReference type="Pfam" id="PF13614">
    <property type="entry name" value="AAA_31"/>
    <property type="match status" value="1"/>
</dbReference>
<dbReference type="InterPro" id="IPR027417">
    <property type="entry name" value="P-loop_NTPase"/>
</dbReference>
<evidence type="ECO:0000256" key="6">
    <source>
        <dbReference type="ARBA" id="ARBA00022840"/>
    </source>
</evidence>
<evidence type="ECO:0000256" key="4">
    <source>
        <dbReference type="ARBA" id="ARBA00022741"/>
    </source>
</evidence>
<keyword evidence="7" id="KW-0829">Tyrosine-protein kinase</keyword>
<dbReference type="EC" id="2.7.10.2" evidence="2"/>
<keyword evidence="5" id="KW-0418">Kinase</keyword>
<dbReference type="SUPFAM" id="SSF52540">
    <property type="entry name" value="P-loop containing nucleoside triphosphate hydrolases"/>
    <property type="match status" value="1"/>
</dbReference>
<dbReference type="PATRIC" id="fig|999411.4.peg.330"/>
<dbReference type="EMBL" id="AGYT01000007">
    <property type="protein sequence ID" value="ENZ03159.1"/>
    <property type="molecule type" value="Genomic_DNA"/>
</dbReference>
<dbReference type="RefSeq" id="WP_002596849.1">
    <property type="nucleotide sequence ID" value="NZ_KB850956.1"/>
</dbReference>
<evidence type="ECO:0000313" key="10">
    <source>
        <dbReference type="EMBL" id="ENZ03159.1"/>
    </source>
</evidence>
<evidence type="ECO:0000256" key="1">
    <source>
        <dbReference type="ARBA" id="ARBA00007316"/>
    </source>
</evidence>
<dbReference type="InterPro" id="IPR005702">
    <property type="entry name" value="Wzc-like_C"/>
</dbReference>
<organism evidence="10 11">
    <name type="scientific">Clostridium thermobutyricum</name>
    <dbReference type="NCBI Taxonomy" id="29372"/>
    <lineage>
        <taxon>Bacteria</taxon>
        <taxon>Bacillati</taxon>
        <taxon>Bacillota</taxon>
        <taxon>Clostridia</taxon>
        <taxon>Eubacteriales</taxon>
        <taxon>Clostridiaceae</taxon>
        <taxon>Clostridium</taxon>
    </lineage>
</organism>
<dbReference type="InterPro" id="IPR025669">
    <property type="entry name" value="AAA_dom"/>
</dbReference>
<comment type="catalytic activity">
    <reaction evidence="8">
        <text>L-tyrosyl-[protein] + ATP = O-phospho-L-tyrosyl-[protein] + ADP + H(+)</text>
        <dbReference type="Rhea" id="RHEA:10596"/>
        <dbReference type="Rhea" id="RHEA-COMP:10136"/>
        <dbReference type="Rhea" id="RHEA-COMP:20101"/>
        <dbReference type="ChEBI" id="CHEBI:15378"/>
        <dbReference type="ChEBI" id="CHEBI:30616"/>
        <dbReference type="ChEBI" id="CHEBI:46858"/>
        <dbReference type="ChEBI" id="CHEBI:61978"/>
        <dbReference type="ChEBI" id="CHEBI:456216"/>
        <dbReference type="EC" id="2.7.10.2"/>
    </reaction>
</comment>
<evidence type="ECO:0000256" key="8">
    <source>
        <dbReference type="ARBA" id="ARBA00051245"/>
    </source>
</evidence>
<dbReference type="AlphaFoldDB" id="N9Y4R7"/>
<dbReference type="Proteomes" id="UP000013097">
    <property type="component" value="Unassembled WGS sequence"/>
</dbReference>
<dbReference type="GO" id="GO:0004715">
    <property type="term" value="F:non-membrane spanning protein tyrosine kinase activity"/>
    <property type="evidence" value="ECO:0007669"/>
    <property type="project" value="UniProtKB-EC"/>
</dbReference>